<organism evidence="1">
    <name type="scientific">viral metagenome</name>
    <dbReference type="NCBI Taxonomy" id="1070528"/>
    <lineage>
        <taxon>unclassified sequences</taxon>
        <taxon>metagenomes</taxon>
        <taxon>organismal metagenomes</taxon>
    </lineage>
</organism>
<name>A0A6M3LL48_9ZZZZ</name>
<proteinExistence type="predicted"/>
<evidence type="ECO:0000313" key="1">
    <source>
        <dbReference type="EMBL" id="QJA94064.1"/>
    </source>
</evidence>
<protein>
    <submittedName>
        <fullName evidence="1">Uncharacterized protein</fullName>
    </submittedName>
</protein>
<reference evidence="1" key="1">
    <citation type="submission" date="2020-03" db="EMBL/GenBank/DDBJ databases">
        <title>The deep terrestrial virosphere.</title>
        <authorList>
            <person name="Holmfeldt K."/>
            <person name="Nilsson E."/>
            <person name="Simone D."/>
            <person name="Lopez-Fernandez M."/>
            <person name="Wu X."/>
            <person name="de Brujin I."/>
            <person name="Lundin D."/>
            <person name="Andersson A."/>
            <person name="Bertilsson S."/>
            <person name="Dopson M."/>
        </authorList>
    </citation>
    <scope>NUCLEOTIDE SEQUENCE</scope>
    <source>
        <strain evidence="1">MM415B04014</strain>
    </source>
</reference>
<dbReference type="AlphaFoldDB" id="A0A6M3LL48"/>
<dbReference type="EMBL" id="MT143200">
    <property type="protein sequence ID" value="QJA94064.1"/>
    <property type="molecule type" value="Genomic_DNA"/>
</dbReference>
<accession>A0A6M3LL48</accession>
<gene>
    <name evidence="1" type="ORF">MM415B04014_0013</name>
</gene>
<sequence>MTPTPEQTMLILHNVALPAPGVIDEGNAGVALLAILDYFPDYIRYGGIYTWGGYVSWALKALAKRTNTRGEDIMGSAMLMAGGTEAFFSLYISMPSIKPQGGQP</sequence>